<dbReference type="Proteomes" id="UP000516117">
    <property type="component" value="Chromosome"/>
</dbReference>
<evidence type="ECO:0000256" key="1">
    <source>
        <dbReference type="SAM" id="MobiDB-lite"/>
    </source>
</evidence>
<evidence type="ECO:0000313" key="3">
    <source>
        <dbReference type="Proteomes" id="UP000516117"/>
    </source>
</evidence>
<dbReference type="KEGG" id="tdf:H9L22_03315"/>
<feature type="region of interest" description="Disordered" evidence="1">
    <location>
        <begin position="1"/>
        <end position="25"/>
    </location>
</feature>
<reference evidence="2 3" key="1">
    <citation type="submission" date="2020-08" db="EMBL/GenBank/DDBJ databases">
        <title>Genome sequence of Tessaracoccus defluvii JCM 17540T.</title>
        <authorList>
            <person name="Hyun D.-W."/>
            <person name="Bae J.-W."/>
        </authorList>
    </citation>
    <scope>NUCLEOTIDE SEQUENCE [LARGE SCALE GENOMIC DNA]</scope>
    <source>
        <strain evidence="2 3">JCM 17540</strain>
    </source>
</reference>
<keyword evidence="3" id="KW-1185">Reference proteome</keyword>
<proteinExistence type="predicted"/>
<organism evidence="2 3">
    <name type="scientific">Tessaracoccus defluvii</name>
    <dbReference type="NCBI Taxonomy" id="1285901"/>
    <lineage>
        <taxon>Bacteria</taxon>
        <taxon>Bacillati</taxon>
        <taxon>Actinomycetota</taxon>
        <taxon>Actinomycetes</taxon>
        <taxon>Propionibacteriales</taxon>
        <taxon>Propionibacteriaceae</taxon>
        <taxon>Tessaracoccus</taxon>
    </lineage>
</organism>
<name>A0A7H0H7F8_9ACTN</name>
<gene>
    <name evidence="2" type="ORF">H9L22_03315</name>
</gene>
<sequence>MSEKEDEQPGLAETDPTDLTWADIDLGPDAMRRPTRLETALASLVPPGPVVPLHGVDLVLHTEPKHHDD</sequence>
<dbReference type="AlphaFoldDB" id="A0A7H0H7F8"/>
<protein>
    <submittedName>
        <fullName evidence="2">Uncharacterized protein</fullName>
    </submittedName>
</protein>
<dbReference type="EMBL" id="CP060789">
    <property type="protein sequence ID" value="QNP56474.1"/>
    <property type="molecule type" value="Genomic_DNA"/>
</dbReference>
<evidence type="ECO:0000313" key="2">
    <source>
        <dbReference type="EMBL" id="QNP56474.1"/>
    </source>
</evidence>
<accession>A0A7H0H7F8</accession>
<dbReference type="RefSeq" id="WP_187721583.1">
    <property type="nucleotide sequence ID" value="NZ_BAABBL010000001.1"/>
</dbReference>